<dbReference type="PANTHER" id="PTHR13230">
    <property type="entry name" value="GENERAL TRANSCRIPTION FACTOR IIIC, POLYPEPTIDE 5"/>
    <property type="match status" value="1"/>
</dbReference>
<evidence type="ECO:0000256" key="2">
    <source>
        <dbReference type="ARBA" id="ARBA00023125"/>
    </source>
</evidence>
<reference evidence="8" key="1">
    <citation type="journal article" date="2021" name="Nat. Commun.">
        <title>Genetic determinants of endophytism in the Arabidopsis root mycobiome.</title>
        <authorList>
            <person name="Mesny F."/>
            <person name="Miyauchi S."/>
            <person name="Thiergart T."/>
            <person name="Pickel B."/>
            <person name="Atanasova L."/>
            <person name="Karlsson M."/>
            <person name="Huettel B."/>
            <person name="Barry K.W."/>
            <person name="Haridas S."/>
            <person name="Chen C."/>
            <person name="Bauer D."/>
            <person name="Andreopoulos W."/>
            <person name="Pangilinan J."/>
            <person name="LaButti K."/>
            <person name="Riley R."/>
            <person name="Lipzen A."/>
            <person name="Clum A."/>
            <person name="Drula E."/>
            <person name="Henrissat B."/>
            <person name="Kohler A."/>
            <person name="Grigoriev I.V."/>
            <person name="Martin F.M."/>
            <person name="Hacquard S."/>
        </authorList>
    </citation>
    <scope>NUCLEOTIDE SEQUENCE</scope>
    <source>
        <strain evidence="8">MPI-CAGE-CH-0243</strain>
    </source>
</reference>
<keyword evidence="9" id="KW-1185">Reference proteome</keyword>
<comment type="subcellular location">
    <subcellularLocation>
        <location evidence="1">Nucleus</location>
    </subcellularLocation>
</comment>
<protein>
    <submittedName>
        <fullName evidence="8">RNA polymerase III transcription factor IIIC subunit-domain-containing protein</fullName>
    </submittedName>
</protein>
<comment type="caution">
    <text evidence="8">The sequence shown here is derived from an EMBL/GenBank/DDBJ whole genome shotgun (WGS) entry which is preliminary data.</text>
</comment>
<feature type="domain" description="Transcription factor IIIC subunit Tfc1/Sfc1 triple barrel" evidence="7">
    <location>
        <begin position="31"/>
        <end position="189"/>
    </location>
</feature>
<dbReference type="PANTHER" id="PTHR13230:SF5">
    <property type="entry name" value="GENERAL TRANSCRIPTION FACTOR 3C POLYPEPTIDE 5"/>
    <property type="match status" value="1"/>
</dbReference>
<evidence type="ECO:0000256" key="1">
    <source>
        <dbReference type="ARBA" id="ARBA00004123"/>
    </source>
</evidence>
<keyword evidence="4" id="KW-0539">Nucleus</keyword>
<dbReference type="Pfam" id="PF17682">
    <property type="entry name" value="Tau95_N"/>
    <property type="match status" value="1"/>
</dbReference>
<name>A0A9P9E9V5_9PLEO</name>
<dbReference type="InterPro" id="IPR042536">
    <property type="entry name" value="TFIIIC_tauA_Sfc1"/>
</dbReference>
<evidence type="ECO:0000313" key="8">
    <source>
        <dbReference type="EMBL" id="KAH7135309.1"/>
    </source>
</evidence>
<dbReference type="EMBL" id="JAGMWT010000002">
    <property type="protein sequence ID" value="KAH7135309.1"/>
    <property type="molecule type" value="Genomic_DNA"/>
</dbReference>
<feature type="compositionally biased region" description="Acidic residues" evidence="5">
    <location>
        <begin position="561"/>
        <end position="574"/>
    </location>
</feature>
<dbReference type="InterPro" id="IPR019136">
    <property type="entry name" value="TF_IIIC_su-5_HTH"/>
</dbReference>
<evidence type="ECO:0000256" key="5">
    <source>
        <dbReference type="SAM" id="MobiDB-lite"/>
    </source>
</evidence>
<sequence length="646" mass="73214">MDVEHLSIHEGNGHNSDVAPWLSIPSRAVSVVEHPCIIKNVDKGITSLGGAAKLSKALRCKPMPDHERDETNPDLQLPDVISASLRPDDPYAKRILSTAVTVNNLLLKVTVPKRTGRKRKRGTAGPFLTEEEIIGSVSGSKSKSKPPTPYVDASVIYRSVKDNATEYSVAPVGIIDEAHRFRALPDIQVAASQDPLVKDIKENFLPLRYSRLKDFNLNLERGANLNRNIAVSAEYLQMPTAYSYKFQQNPFVKYTGDARNEVNLGKRLSVDGYYIIETTVEQVPTGPKPHLPAEHTLPPLTRSIILRIRQELARRPIITRHLLYNIIGWSKRERIREAAVYCGYFFVTGAWREALISWGLDPRKDPYFRKYQTVSFLSFHKVGTSLSRYVSDLQLRKLAETSPEELATQHIFDGVHVSETGNLFQFCDITDPLLRGILDTSEIRETCTAAFPGWYHIGTWAKATVILKDKMNKLLAGEKVDDSFYDRVLAWPAVWSDKEIFQSYRSELYDRDIRAEKIKEHNLMQLVRYAAMNPKYAFDQMEERDRRAREGTADPEHENNEGEEDQEVPEDLTEAPDTAEVIFLEGENDKEEEDDDDDDGEEGDFEGDQDEDEDEGANPGLSKFLDQHSDMDSDDVSESESGYEQD</sequence>
<dbReference type="Gene3D" id="3.30.200.160">
    <property type="entry name" value="TFIIIC, subcomplex tauA, subunit Sfc1, barrel domain"/>
    <property type="match status" value="1"/>
</dbReference>
<feature type="compositionally biased region" description="Acidic residues" evidence="5">
    <location>
        <begin position="586"/>
        <end position="616"/>
    </location>
</feature>
<dbReference type="GO" id="GO:0000127">
    <property type="term" value="C:transcription factor TFIIIC complex"/>
    <property type="evidence" value="ECO:0007669"/>
    <property type="project" value="InterPro"/>
</dbReference>
<dbReference type="GO" id="GO:0005634">
    <property type="term" value="C:nucleus"/>
    <property type="evidence" value="ECO:0007669"/>
    <property type="project" value="UniProtKB-SubCell"/>
</dbReference>
<dbReference type="GO" id="GO:0001003">
    <property type="term" value="F:RNA polymerase III type 2 promoter sequence-specific DNA binding"/>
    <property type="evidence" value="ECO:0007669"/>
    <property type="project" value="TreeGrafter"/>
</dbReference>
<evidence type="ECO:0000256" key="3">
    <source>
        <dbReference type="ARBA" id="ARBA00023163"/>
    </source>
</evidence>
<dbReference type="GO" id="GO:0006384">
    <property type="term" value="P:transcription initiation at RNA polymerase III promoter"/>
    <property type="evidence" value="ECO:0007669"/>
    <property type="project" value="InterPro"/>
</dbReference>
<evidence type="ECO:0000313" key="9">
    <source>
        <dbReference type="Proteomes" id="UP000700596"/>
    </source>
</evidence>
<feature type="compositionally biased region" description="Basic and acidic residues" evidence="5">
    <location>
        <begin position="542"/>
        <end position="560"/>
    </location>
</feature>
<keyword evidence="3" id="KW-0804">Transcription</keyword>
<evidence type="ECO:0000259" key="6">
    <source>
        <dbReference type="Pfam" id="PF09734"/>
    </source>
</evidence>
<proteinExistence type="predicted"/>
<keyword evidence="2" id="KW-0238">DNA-binding</keyword>
<organism evidence="8 9">
    <name type="scientific">Dendryphion nanum</name>
    <dbReference type="NCBI Taxonomy" id="256645"/>
    <lineage>
        <taxon>Eukaryota</taxon>
        <taxon>Fungi</taxon>
        <taxon>Dikarya</taxon>
        <taxon>Ascomycota</taxon>
        <taxon>Pezizomycotina</taxon>
        <taxon>Dothideomycetes</taxon>
        <taxon>Pleosporomycetidae</taxon>
        <taxon>Pleosporales</taxon>
        <taxon>Torulaceae</taxon>
        <taxon>Dendryphion</taxon>
    </lineage>
</organism>
<dbReference type="Proteomes" id="UP000700596">
    <property type="component" value="Unassembled WGS sequence"/>
</dbReference>
<dbReference type="AlphaFoldDB" id="A0A9P9E9V5"/>
<evidence type="ECO:0000256" key="4">
    <source>
        <dbReference type="ARBA" id="ARBA00023242"/>
    </source>
</evidence>
<feature type="region of interest" description="Disordered" evidence="5">
    <location>
        <begin position="542"/>
        <end position="646"/>
    </location>
</feature>
<accession>A0A9P9E9V5</accession>
<dbReference type="GO" id="GO:0001002">
    <property type="term" value="F:RNA polymerase III type 1 promoter sequence-specific DNA binding"/>
    <property type="evidence" value="ECO:0007669"/>
    <property type="project" value="TreeGrafter"/>
</dbReference>
<dbReference type="Pfam" id="PF09734">
    <property type="entry name" value="Tau95"/>
    <property type="match status" value="1"/>
</dbReference>
<feature type="compositionally biased region" description="Acidic residues" evidence="5">
    <location>
        <begin position="632"/>
        <end position="646"/>
    </location>
</feature>
<dbReference type="OrthoDB" id="5598268at2759"/>
<evidence type="ECO:0000259" key="7">
    <source>
        <dbReference type="Pfam" id="PF17682"/>
    </source>
</evidence>
<dbReference type="InterPro" id="IPR041499">
    <property type="entry name" value="Tfc1/Sfc1_N"/>
</dbReference>
<feature type="domain" description="Transcription factor IIIC subunit 5 HTH" evidence="6">
    <location>
        <begin position="233"/>
        <end position="376"/>
    </location>
</feature>
<dbReference type="InterPro" id="IPR040454">
    <property type="entry name" value="TF_IIIC_Tfc1/Sfc1"/>
</dbReference>
<gene>
    <name evidence="8" type="ORF">B0J11DRAFT_518095</name>
</gene>